<name>A0A3S4V1B5_9ACTN</name>
<dbReference type="AlphaFoldDB" id="A0A3S4V1B5"/>
<feature type="compositionally biased region" description="Basic and acidic residues" evidence="1">
    <location>
        <begin position="1"/>
        <end position="11"/>
    </location>
</feature>
<evidence type="ECO:0008006" key="4">
    <source>
        <dbReference type="Google" id="ProtNLM"/>
    </source>
</evidence>
<sequence length="451" mass="48557">MAALRRLHDALPGRQNGRVPPADQPFRVTVHGDNLVALAAALRLSRLGHRVSLVCADPRWRRDSTRPLAATLPPVLELPSAWKDLFAKSGRSMDAELSGRGLRLVQAPSPVHLLDADELTLPTERADQLSAVRRRFGPDVADCWRAVLDRADEIWQARRRLGVERAVTSTPRVGSLPETIRTTPALTGLTRDLPDLLAACLDSLGPLEGGTRPGAGGVLLAADLAVPRVFGRWHLVGPQGPTDLQPLLDLLDARLDRRGIAVLAGTRPASGAPVNAAAGTGSEGPADAVVEATAPPVRRRPIRRQQTFWAPVRTLTTTLAPDPRDADEGIREQIEHTPDGPVVRWRWRNGDRLVTVTDDHTRPVPDPARGPALSDTGGWRRRPVLGWTRHDGVATLAASPASHGGPEPWAQLLTGALAAYQVHLHLTGEDVSPTNRAVGADGRAHRRMPSA</sequence>
<accession>A0A3S4V1B5</accession>
<evidence type="ECO:0000313" key="3">
    <source>
        <dbReference type="Proteomes" id="UP000277858"/>
    </source>
</evidence>
<dbReference type="EMBL" id="LR134473">
    <property type="protein sequence ID" value="VEI02543.1"/>
    <property type="molecule type" value="Genomic_DNA"/>
</dbReference>
<reference evidence="2 3" key="1">
    <citation type="submission" date="2018-12" db="EMBL/GenBank/DDBJ databases">
        <authorList>
            <consortium name="Pathogen Informatics"/>
        </authorList>
    </citation>
    <scope>NUCLEOTIDE SEQUENCE [LARGE SCALE GENOMIC DNA]</scope>
    <source>
        <strain evidence="2 3">NCTC13652</strain>
    </source>
</reference>
<feature type="region of interest" description="Disordered" evidence="1">
    <location>
        <begin position="1"/>
        <end position="22"/>
    </location>
</feature>
<dbReference type="STRING" id="1122997.GCA_000425285_01554"/>
<organism evidence="2 3">
    <name type="scientific">Acidipropionibacterium jensenii</name>
    <dbReference type="NCBI Taxonomy" id="1749"/>
    <lineage>
        <taxon>Bacteria</taxon>
        <taxon>Bacillati</taxon>
        <taxon>Actinomycetota</taxon>
        <taxon>Actinomycetes</taxon>
        <taxon>Propionibacteriales</taxon>
        <taxon>Propionibacteriaceae</taxon>
        <taxon>Acidipropionibacterium</taxon>
    </lineage>
</organism>
<dbReference type="SUPFAM" id="SSF51905">
    <property type="entry name" value="FAD/NAD(P)-binding domain"/>
    <property type="match status" value="1"/>
</dbReference>
<gene>
    <name evidence="2" type="ORF">NCTC13652_00722</name>
</gene>
<evidence type="ECO:0000313" key="2">
    <source>
        <dbReference type="EMBL" id="VEI02543.1"/>
    </source>
</evidence>
<feature type="region of interest" description="Disordered" evidence="1">
    <location>
        <begin position="358"/>
        <end position="383"/>
    </location>
</feature>
<protein>
    <recommendedName>
        <fullName evidence="4">Carotenoid dehydrogenase</fullName>
    </recommendedName>
</protein>
<keyword evidence="3" id="KW-1185">Reference proteome</keyword>
<dbReference type="InterPro" id="IPR036188">
    <property type="entry name" value="FAD/NAD-bd_sf"/>
</dbReference>
<proteinExistence type="predicted"/>
<dbReference type="Proteomes" id="UP000277858">
    <property type="component" value="Chromosome"/>
</dbReference>
<evidence type="ECO:0000256" key="1">
    <source>
        <dbReference type="SAM" id="MobiDB-lite"/>
    </source>
</evidence>